<evidence type="ECO:0000256" key="9">
    <source>
        <dbReference type="ARBA" id="ARBA00023012"/>
    </source>
</evidence>
<keyword evidence="7" id="KW-0418">Kinase</keyword>
<feature type="domain" description="Histidine kinase" evidence="12">
    <location>
        <begin position="292"/>
        <end position="506"/>
    </location>
</feature>
<keyword evidence="6 11" id="KW-0812">Transmembrane</keyword>
<evidence type="ECO:0000256" key="1">
    <source>
        <dbReference type="ARBA" id="ARBA00000085"/>
    </source>
</evidence>
<dbReference type="SMART" id="SM00388">
    <property type="entry name" value="HisKA"/>
    <property type="match status" value="1"/>
</dbReference>
<accession>A0ABV6VZ74</accession>
<evidence type="ECO:0000256" key="2">
    <source>
        <dbReference type="ARBA" id="ARBA00004236"/>
    </source>
</evidence>
<evidence type="ECO:0000256" key="11">
    <source>
        <dbReference type="SAM" id="Phobius"/>
    </source>
</evidence>
<keyword evidence="14" id="KW-0547">Nucleotide-binding</keyword>
<dbReference type="Pfam" id="PF02518">
    <property type="entry name" value="HATPase_c"/>
    <property type="match status" value="1"/>
</dbReference>
<feature type="transmembrane region" description="Helical" evidence="11">
    <location>
        <begin position="208"/>
        <end position="227"/>
    </location>
</feature>
<organism evidence="14 15">
    <name type="scientific">Streptacidiphilus cavernicola</name>
    <dbReference type="NCBI Taxonomy" id="3342716"/>
    <lineage>
        <taxon>Bacteria</taxon>
        <taxon>Bacillati</taxon>
        <taxon>Actinomycetota</taxon>
        <taxon>Actinomycetes</taxon>
        <taxon>Kitasatosporales</taxon>
        <taxon>Streptomycetaceae</taxon>
        <taxon>Streptacidiphilus</taxon>
    </lineage>
</organism>
<evidence type="ECO:0000313" key="15">
    <source>
        <dbReference type="Proteomes" id="UP001592531"/>
    </source>
</evidence>
<dbReference type="CDD" id="cd00075">
    <property type="entry name" value="HATPase"/>
    <property type="match status" value="1"/>
</dbReference>
<protein>
    <recommendedName>
        <fullName evidence="3">histidine kinase</fullName>
        <ecNumber evidence="3">2.7.13.3</ecNumber>
    </recommendedName>
</protein>
<comment type="subcellular location">
    <subcellularLocation>
        <location evidence="2">Cell membrane</location>
    </subcellularLocation>
</comment>
<name>A0ABV6VZ74_9ACTN</name>
<dbReference type="SUPFAM" id="SSF47384">
    <property type="entry name" value="Homodimeric domain of signal transducing histidine kinase"/>
    <property type="match status" value="1"/>
</dbReference>
<evidence type="ECO:0000256" key="3">
    <source>
        <dbReference type="ARBA" id="ARBA00012438"/>
    </source>
</evidence>
<dbReference type="PANTHER" id="PTHR45436">
    <property type="entry name" value="SENSOR HISTIDINE KINASE YKOH"/>
    <property type="match status" value="1"/>
</dbReference>
<dbReference type="InterPro" id="IPR005467">
    <property type="entry name" value="His_kinase_dom"/>
</dbReference>
<dbReference type="CDD" id="cd00082">
    <property type="entry name" value="HisKA"/>
    <property type="match status" value="1"/>
</dbReference>
<keyword evidence="8 11" id="KW-1133">Transmembrane helix</keyword>
<dbReference type="Gene3D" id="3.30.565.10">
    <property type="entry name" value="Histidine kinase-like ATPase, C-terminal domain"/>
    <property type="match status" value="1"/>
</dbReference>
<evidence type="ECO:0000256" key="5">
    <source>
        <dbReference type="ARBA" id="ARBA00022679"/>
    </source>
</evidence>
<dbReference type="EC" id="2.7.13.3" evidence="3"/>
<dbReference type="Pfam" id="PF00672">
    <property type="entry name" value="HAMP"/>
    <property type="match status" value="1"/>
</dbReference>
<dbReference type="InterPro" id="IPR003661">
    <property type="entry name" value="HisK_dim/P_dom"/>
</dbReference>
<dbReference type="PANTHER" id="PTHR45436:SF5">
    <property type="entry name" value="SENSOR HISTIDINE KINASE TRCS"/>
    <property type="match status" value="1"/>
</dbReference>
<reference evidence="14 15" key="1">
    <citation type="submission" date="2024-09" db="EMBL/GenBank/DDBJ databases">
        <authorList>
            <person name="Lee S.D."/>
        </authorList>
    </citation>
    <scope>NUCLEOTIDE SEQUENCE [LARGE SCALE GENOMIC DNA]</scope>
    <source>
        <strain evidence="14 15">N8-3</strain>
    </source>
</reference>
<feature type="domain" description="HAMP" evidence="13">
    <location>
        <begin position="231"/>
        <end position="284"/>
    </location>
</feature>
<sequence>MAEPVVAEAAVAAEAAAPADTHPAGRGVHAVGRRVRAVRARLTPSSVRARATLAASLVVAVALGVASLAMLSLLRADLHGNAEQGAQLQAVAVAKLAADGRLTKLVPLDHGADFIQVVDADGKVIAASQNIAGLPAIKPVPPIAPVGPRGAKVPARVAVAAKGWDVGPLGVELHQQVTSVATDTPQGQVVVRAGVSLRAADAAESTTAFVLAVGCPLLLLTVGLVTWRVTGRALRPVEAIRTEVAAIGEQALHRRVPIPRGDDEITRLATTMNAMLDRLHLARQRQRQFIADASHELRSPIAVLRTQLEVALTHPDPEVRTGLVEGALQDTDRLQALAADLLLLARLDAGPVDRPTAPVDLGGIVRGTVLDRGDERCAVILDLPEEEVLVPGNRLWLTRLVTNLLDNAQRHARQTITVRVYRDADRGTGRTESVLEVHNDGQAIEPADRYRIFERFTRLDDARSRDHGGAGLGLPIALDIVQHHGGTLVVADSAHGAAFRARFPVS</sequence>
<evidence type="ECO:0000256" key="8">
    <source>
        <dbReference type="ARBA" id="ARBA00022989"/>
    </source>
</evidence>
<dbReference type="InterPro" id="IPR036097">
    <property type="entry name" value="HisK_dim/P_sf"/>
</dbReference>
<comment type="catalytic activity">
    <reaction evidence="1">
        <text>ATP + protein L-histidine = ADP + protein N-phospho-L-histidine.</text>
        <dbReference type="EC" id="2.7.13.3"/>
    </reaction>
</comment>
<evidence type="ECO:0000259" key="12">
    <source>
        <dbReference type="PROSITE" id="PS50109"/>
    </source>
</evidence>
<dbReference type="Gene3D" id="6.10.340.10">
    <property type="match status" value="1"/>
</dbReference>
<keyword evidence="9" id="KW-0902">Two-component regulatory system</keyword>
<proteinExistence type="predicted"/>
<dbReference type="RefSeq" id="WP_380537922.1">
    <property type="nucleotide sequence ID" value="NZ_JBHFAB010000015.1"/>
</dbReference>
<feature type="transmembrane region" description="Helical" evidence="11">
    <location>
        <begin position="51"/>
        <end position="74"/>
    </location>
</feature>
<dbReference type="InterPro" id="IPR036890">
    <property type="entry name" value="HATPase_C_sf"/>
</dbReference>
<keyword evidence="4" id="KW-0597">Phosphoprotein</keyword>
<evidence type="ECO:0000256" key="7">
    <source>
        <dbReference type="ARBA" id="ARBA00022777"/>
    </source>
</evidence>
<dbReference type="PROSITE" id="PS50885">
    <property type="entry name" value="HAMP"/>
    <property type="match status" value="1"/>
</dbReference>
<keyword evidence="5" id="KW-0808">Transferase</keyword>
<keyword evidence="14" id="KW-0067">ATP-binding</keyword>
<dbReference type="SUPFAM" id="SSF158472">
    <property type="entry name" value="HAMP domain-like"/>
    <property type="match status" value="1"/>
</dbReference>
<dbReference type="Gene3D" id="1.10.287.130">
    <property type="match status" value="1"/>
</dbReference>
<dbReference type="SUPFAM" id="SSF55874">
    <property type="entry name" value="ATPase domain of HSP90 chaperone/DNA topoisomerase II/histidine kinase"/>
    <property type="match status" value="1"/>
</dbReference>
<dbReference type="Proteomes" id="UP001592531">
    <property type="component" value="Unassembled WGS sequence"/>
</dbReference>
<dbReference type="InterPro" id="IPR003660">
    <property type="entry name" value="HAMP_dom"/>
</dbReference>
<dbReference type="EMBL" id="JBHFAB010000015">
    <property type="protein sequence ID" value="MFC1419030.1"/>
    <property type="molecule type" value="Genomic_DNA"/>
</dbReference>
<evidence type="ECO:0000313" key="14">
    <source>
        <dbReference type="EMBL" id="MFC1419030.1"/>
    </source>
</evidence>
<dbReference type="Pfam" id="PF00512">
    <property type="entry name" value="HisKA"/>
    <property type="match status" value="1"/>
</dbReference>
<evidence type="ECO:0000256" key="10">
    <source>
        <dbReference type="ARBA" id="ARBA00023136"/>
    </source>
</evidence>
<dbReference type="PRINTS" id="PR00344">
    <property type="entry name" value="BCTRLSENSOR"/>
</dbReference>
<dbReference type="SMART" id="SM00304">
    <property type="entry name" value="HAMP"/>
    <property type="match status" value="1"/>
</dbReference>
<evidence type="ECO:0000259" key="13">
    <source>
        <dbReference type="PROSITE" id="PS50885"/>
    </source>
</evidence>
<dbReference type="GO" id="GO:0005524">
    <property type="term" value="F:ATP binding"/>
    <property type="evidence" value="ECO:0007669"/>
    <property type="project" value="UniProtKB-KW"/>
</dbReference>
<evidence type="ECO:0000256" key="4">
    <source>
        <dbReference type="ARBA" id="ARBA00022553"/>
    </source>
</evidence>
<evidence type="ECO:0000256" key="6">
    <source>
        <dbReference type="ARBA" id="ARBA00022692"/>
    </source>
</evidence>
<dbReference type="SMART" id="SM00387">
    <property type="entry name" value="HATPase_c"/>
    <property type="match status" value="1"/>
</dbReference>
<dbReference type="PROSITE" id="PS50109">
    <property type="entry name" value="HIS_KIN"/>
    <property type="match status" value="1"/>
</dbReference>
<comment type="caution">
    <text evidence="14">The sequence shown here is derived from an EMBL/GenBank/DDBJ whole genome shotgun (WGS) entry which is preliminary data.</text>
</comment>
<dbReference type="InterPro" id="IPR004358">
    <property type="entry name" value="Sig_transdc_His_kin-like_C"/>
</dbReference>
<keyword evidence="10 11" id="KW-0472">Membrane</keyword>
<keyword evidence="15" id="KW-1185">Reference proteome</keyword>
<dbReference type="InterPro" id="IPR050428">
    <property type="entry name" value="TCS_sensor_his_kinase"/>
</dbReference>
<dbReference type="CDD" id="cd06225">
    <property type="entry name" value="HAMP"/>
    <property type="match status" value="1"/>
</dbReference>
<dbReference type="InterPro" id="IPR003594">
    <property type="entry name" value="HATPase_dom"/>
</dbReference>
<gene>
    <name evidence="14" type="ORF">ACEZDE_20690</name>
</gene>